<keyword evidence="2" id="KW-0820">tRNA-binding</keyword>
<dbReference type="Gene3D" id="2.40.30.10">
    <property type="entry name" value="Translation factors"/>
    <property type="match status" value="1"/>
</dbReference>
<evidence type="ECO:0000256" key="5">
    <source>
        <dbReference type="ARBA" id="ARBA00022741"/>
    </source>
</evidence>
<evidence type="ECO:0000259" key="10">
    <source>
        <dbReference type="Pfam" id="PF20258"/>
    </source>
</evidence>
<dbReference type="Pfam" id="PF03054">
    <property type="entry name" value="tRNA_Me_trans"/>
    <property type="match status" value="1"/>
</dbReference>
<feature type="domain" description="tRNA-specific 2-thiouridylase MnmA-like C-terminal" evidence="10">
    <location>
        <begin position="264"/>
        <end position="333"/>
    </location>
</feature>
<sequence length="339" mass="36576">MKLAVAFSGGVDSAVCVRLLQERGHDVEAWHMLTLAPEPAPGVVALADALGVPLRTVDLRDAFEREVVAPFFADYAAGLTPNPCCRCNPRLKFGLLRQAAGGALATGHYVAKAREPETGALTLRAATDAAKDQSYFLYALTPEDLAGATFPLADRTRADVVALARAWRLPIPEDRLASGSQDVCFLPGGDYRPELRRRHPETARPGDVLAPDGRVLGRHQGLANYTRGQRRGLGVATGGRAFVVAFDRARNTLTLGPREALLRRDFRVGPVNWLVPPAFPLACRAVTRYHHPPFDCLVHADGRVEAAEPQALVTPGQACVFYRGPYLLGGGPILPERSP</sequence>
<dbReference type="EMBL" id="DVOR01000113">
    <property type="protein sequence ID" value="HIV09171.1"/>
    <property type="molecule type" value="Genomic_DNA"/>
</dbReference>
<evidence type="ECO:0000313" key="13">
    <source>
        <dbReference type="Proteomes" id="UP000886845"/>
    </source>
</evidence>
<dbReference type="Gene3D" id="3.40.50.620">
    <property type="entry name" value="HUPs"/>
    <property type="match status" value="1"/>
</dbReference>
<dbReference type="InterPro" id="IPR046884">
    <property type="entry name" value="MnmA-like_central"/>
</dbReference>
<proteinExistence type="predicted"/>
<reference evidence="12" key="2">
    <citation type="journal article" date="2021" name="PeerJ">
        <title>Extensive microbial diversity within the chicken gut microbiome revealed by metagenomics and culture.</title>
        <authorList>
            <person name="Gilroy R."/>
            <person name="Ravi A."/>
            <person name="Getino M."/>
            <person name="Pursley I."/>
            <person name="Horton D.L."/>
            <person name="Alikhan N.F."/>
            <person name="Baker D."/>
            <person name="Gharbi K."/>
            <person name="Hall N."/>
            <person name="Watson M."/>
            <person name="Adriaenssens E.M."/>
            <person name="Foster-Nyarko E."/>
            <person name="Jarju S."/>
            <person name="Secka A."/>
            <person name="Antonio M."/>
            <person name="Oren A."/>
            <person name="Chaudhuri R.R."/>
            <person name="La Ragione R."/>
            <person name="Hildebrand F."/>
            <person name="Pallen M.J."/>
        </authorList>
    </citation>
    <scope>NUCLEOTIDE SEQUENCE</scope>
    <source>
        <strain evidence="12">35461</strain>
    </source>
</reference>
<keyword evidence="5" id="KW-0547">Nucleotide-binding</keyword>
<evidence type="ECO:0000256" key="2">
    <source>
        <dbReference type="ARBA" id="ARBA00022555"/>
    </source>
</evidence>
<feature type="domain" description="tRNA-specific 2-thiouridylase MnmA-like central" evidence="11">
    <location>
        <begin position="203"/>
        <end position="256"/>
    </location>
</feature>
<comment type="caution">
    <text evidence="12">The sequence shown here is derived from an EMBL/GenBank/DDBJ whole genome shotgun (WGS) entry which is preliminary data.</text>
</comment>
<reference evidence="12" key="1">
    <citation type="submission" date="2020-10" db="EMBL/GenBank/DDBJ databases">
        <authorList>
            <person name="Gilroy R."/>
        </authorList>
    </citation>
    <scope>NUCLEOTIDE SEQUENCE</scope>
    <source>
        <strain evidence="12">35461</strain>
    </source>
</reference>
<dbReference type="InterPro" id="IPR023382">
    <property type="entry name" value="MnmA-like_central_sf"/>
</dbReference>
<dbReference type="InterPro" id="IPR046885">
    <property type="entry name" value="MnmA-like_C"/>
</dbReference>
<evidence type="ECO:0000256" key="8">
    <source>
        <dbReference type="ARBA" id="ARBA00023157"/>
    </source>
</evidence>
<dbReference type="PANTHER" id="PTHR11933">
    <property type="entry name" value="TRNA 5-METHYLAMINOMETHYL-2-THIOURIDYLATE -METHYLTRANSFERASE"/>
    <property type="match status" value="1"/>
</dbReference>
<dbReference type="CDD" id="cd01998">
    <property type="entry name" value="MnmA_TRMU-like"/>
    <property type="match status" value="1"/>
</dbReference>
<evidence type="ECO:0000256" key="4">
    <source>
        <dbReference type="ARBA" id="ARBA00022694"/>
    </source>
</evidence>
<protein>
    <recommendedName>
        <fullName evidence="1">tRNA-uridine 2-sulfurtransferase</fullName>
        <ecNumber evidence="1">2.8.1.13</ecNumber>
    </recommendedName>
</protein>
<dbReference type="PANTHER" id="PTHR11933:SF5">
    <property type="entry name" value="MITOCHONDRIAL TRNA-SPECIFIC 2-THIOURIDYLASE 1"/>
    <property type="match status" value="1"/>
</dbReference>
<dbReference type="Gene3D" id="2.30.30.280">
    <property type="entry name" value="Adenine nucleotide alpha hydrolases-like domains"/>
    <property type="match status" value="1"/>
</dbReference>
<keyword evidence="6" id="KW-0067">ATP-binding</keyword>
<evidence type="ECO:0000256" key="3">
    <source>
        <dbReference type="ARBA" id="ARBA00022679"/>
    </source>
</evidence>
<dbReference type="InterPro" id="IPR004506">
    <property type="entry name" value="MnmA-like"/>
</dbReference>
<evidence type="ECO:0000256" key="7">
    <source>
        <dbReference type="ARBA" id="ARBA00022884"/>
    </source>
</evidence>
<gene>
    <name evidence="12" type="ORF">IAC79_03550</name>
</gene>
<dbReference type="SUPFAM" id="SSF52402">
    <property type="entry name" value="Adenine nucleotide alpha hydrolases-like"/>
    <property type="match status" value="1"/>
</dbReference>
<accession>A0A9D1NN61</accession>
<evidence type="ECO:0000259" key="11">
    <source>
        <dbReference type="Pfam" id="PF20259"/>
    </source>
</evidence>
<dbReference type="Pfam" id="PF20258">
    <property type="entry name" value="tRNA_Me_trans_C"/>
    <property type="match status" value="1"/>
</dbReference>
<dbReference type="GO" id="GO:0000049">
    <property type="term" value="F:tRNA binding"/>
    <property type="evidence" value="ECO:0007669"/>
    <property type="project" value="UniProtKB-KW"/>
</dbReference>
<dbReference type="GO" id="GO:0002143">
    <property type="term" value="P:tRNA wobble position uridine thiolation"/>
    <property type="evidence" value="ECO:0007669"/>
    <property type="project" value="TreeGrafter"/>
</dbReference>
<dbReference type="GO" id="GO:0103016">
    <property type="term" value="F:tRNA-uridine 2-sulfurtransferase activity"/>
    <property type="evidence" value="ECO:0007669"/>
    <property type="project" value="UniProtKB-EC"/>
</dbReference>
<evidence type="ECO:0000256" key="9">
    <source>
        <dbReference type="ARBA" id="ARBA00051542"/>
    </source>
</evidence>
<keyword evidence="7" id="KW-0694">RNA-binding</keyword>
<dbReference type="Pfam" id="PF20259">
    <property type="entry name" value="tRNA_Me_trans_M"/>
    <property type="match status" value="1"/>
</dbReference>
<keyword evidence="8" id="KW-1015">Disulfide bond</keyword>
<dbReference type="AlphaFoldDB" id="A0A9D1NN61"/>
<name>A0A9D1NN61_9BACT</name>
<dbReference type="GO" id="GO:0005524">
    <property type="term" value="F:ATP binding"/>
    <property type="evidence" value="ECO:0007669"/>
    <property type="project" value="UniProtKB-KW"/>
</dbReference>
<organism evidence="12 13">
    <name type="scientific">Candidatus Spyradenecus faecavium</name>
    <dbReference type="NCBI Taxonomy" id="2840947"/>
    <lineage>
        <taxon>Bacteria</taxon>
        <taxon>Pseudomonadati</taxon>
        <taxon>Lentisphaerota</taxon>
        <taxon>Lentisphaeria</taxon>
        <taxon>Lentisphaerales</taxon>
        <taxon>Lentisphaeraceae</taxon>
        <taxon>Lentisphaeraceae incertae sedis</taxon>
        <taxon>Candidatus Spyradenecus</taxon>
    </lineage>
</organism>
<keyword evidence="4" id="KW-0819">tRNA processing</keyword>
<dbReference type="Proteomes" id="UP000886845">
    <property type="component" value="Unassembled WGS sequence"/>
</dbReference>
<dbReference type="InterPro" id="IPR014729">
    <property type="entry name" value="Rossmann-like_a/b/a_fold"/>
</dbReference>
<comment type="catalytic activity">
    <reaction evidence="9">
        <text>S-sulfanyl-L-cysteinyl-[protein] + uridine(34) in tRNA + AH2 + ATP = 2-thiouridine(34) in tRNA + L-cysteinyl-[protein] + A + AMP + diphosphate + H(+)</text>
        <dbReference type="Rhea" id="RHEA:47032"/>
        <dbReference type="Rhea" id="RHEA-COMP:10131"/>
        <dbReference type="Rhea" id="RHEA-COMP:11726"/>
        <dbReference type="Rhea" id="RHEA-COMP:11727"/>
        <dbReference type="Rhea" id="RHEA-COMP:11728"/>
        <dbReference type="ChEBI" id="CHEBI:13193"/>
        <dbReference type="ChEBI" id="CHEBI:15378"/>
        <dbReference type="ChEBI" id="CHEBI:17499"/>
        <dbReference type="ChEBI" id="CHEBI:29950"/>
        <dbReference type="ChEBI" id="CHEBI:30616"/>
        <dbReference type="ChEBI" id="CHEBI:33019"/>
        <dbReference type="ChEBI" id="CHEBI:61963"/>
        <dbReference type="ChEBI" id="CHEBI:65315"/>
        <dbReference type="ChEBI" id="CHEBI:87170"/>
        <dbReference type="ChEBI" id="CHEBI:456215"/>
        <dbReference type="EC" id="2.8.1.13"/>
    </reaction>
</comment>
<evidence type="ECO:0000313" key="12">
    <source>
        <dbReference type="EMBL" id="HIV09171.1"/>
    </source>
</evidence>
<evidence type="ECO:0000256" key="1">
    <source>
        <dbReference type="ARBA" id="ARBA00011949"/>
    </source>
</evidence>
<dbReference type="EC" id="2.8.1.13" evidence="1"/>
<evidence type="ECO:0000256" key="6">
    <source>
        <dbReference type="ARBA" id="ARBA00022840"/>
    </source>
</evidence>
<keyword evidence="3" id="KW-0808">Transferase</keyword>